<evidence type="ECO:0000313" key="4">
    <source>
        <dbReference type="EMBL" id="QGZ95905.1"/>
    </source>
</evidence>
<evidence type="ECO:0000259" key="3">
    <source>
        <dbReference type="Pfam" id="PF08450"/>
    </source>
</evidence>
<accession>A0A6I6MKN2</accession>
<evidence type="ECO:0000256" key="1">
    <source>
        <dbReference type="PIRSR" id="PIRSR605511-1"/>
    </source>
</evidence>
<dbReference type="GO" id="GO:0046872">
    <property type="term" value="F:metal ion binding"/>
    <property type="evidence" value="ECO:0007669"/>
    <property type="project" value="UniProtKB-KW"/>
</dbReference>
<dbReference type="InterPro" id="IPR013658">
    <property type="entry name" value="SGL"/>
</dbReference>
<dbReference type="PANTHER" id="PTHR47572:SF5">
    <property type="entry name" value="BLR2277 PROTEIN"/>
    <property type="match status" value="1"/>
</dbReference>
<dbReference type="InterPro" id="IPR051262">
    <property type="entry name" value="SMP-30/CGR1_Lactonase"/>
</dbReference>
<dbReference type="Gene3D" id="2.120.10.30">
    <property type="entry name" value="TolB, C-terminal domain"/>
    <property type="match status" value="1"/>
</dbReference>
<dbReference type="Pfam" id="PF08450">
    <property type="entry name" value="SGL"/>
    <property type="match status" value="1"/>
</dbReference>
<dbReference type="PRINTS" id="PR01790">
    <property type="entry name" value="SMP30FAMILY"/>
</dbReference>
<dbReference type="GO" id="GO:0004341">
    <property type="term" value="F:gluconolactonase activity"/>
    <property type="evidence" value="ECO:0007669"/>
    <property type="project" value="UniProtKB-EC"/>
</dbReference>
<keyword evidence="2" id="KW-0479">Metal-binding</keyword>
<dbReference type="SUPFAM" id="SSF63829">
    <property type="entry name" value="Calcium-dependent phosphotriesterase"/>
    <property type="match status" value="1"/>
</dbReference>
<dbReference type="EC" id="3.1.1.17" evidence="4"/>
<sequence length="303" mass="32281">MSDIEIIATGLQFPEGPIVMPDGSVILVEIKRKTLTRVWRDRAEVIAQIGGGPNGAAFGPDGAVYITNNGGFRYHEAGGFTIPTTAAEDYTTGRIERVDLGTGKVERIYDKVDDNKLSGPNDLVFDKAGNIWFTDLGKNYARSTDRGGLYYAKPNGSLIKEAAYGYVGLNGVGLSPDENVVYAAETETARLFAFDITGEGEVARSPLGPPGRVVATQTTYCYFDSLAVQANGDVCVATILNGGITTITPDGVSTHTALPDPLVTNIAFGGADMRDAYITLSGTGQLVKVRWPEPGLKLNFAPY</sequence>
<keyword evidence="4" id="KW-0378">Hydrolase</keyword>
<dbReference type="InterPro" id="IPR011042">
    <property type="entry name" value="6-blade_b-propeller_TolB-like"/>
</dbReference>
<feature type="binding site" evidence="2">
    <location>
        <position position="224"/>
    </location>
    <ligand>
        <name>a divalent metal cation</name>
        <dbReference type="ChEBI" id="CHEBI:60240"/>
    </ligand>
</feature>
<feature type="domain" description="SMP-30/Gluconolactonase/LRE-like region" evidence="3">
    <location>
        <begin position="13"/>
        <end position="280"/>
    </location>
</feature>
<evidence type="ECO:0000256" key="2">
    <source>
        <dbReference type="PIRSR" id="PIRSR605511-2"/>
    </source>
</evidence>
<proteinExistence type="predicted"/>
<gene>
    <name evidence="4" type="primary">gnl_2</name>
    <name evidence="4" type="ORF">DSM104635_02760</name>
</gene>
<feature type="active site" description="Proton donor/acceptor" evidence="1">
    <location>
        <position position="224"/>
    </location>
</feature>
<comment type="cofactor">
    <cofactor evidence="2">
        <name>Zn(2+)</name>
        <dbReference type="ChEBI" id="CHEBI:29105"/>
    </cofactor>
    <text evidence="2">Binds 1 divalent metal cation per subunit.</text>
</comment>
<keyword evidence="2" id="KW-0862">Zinc</keyword>
<reference evidence="5" key="1">
    <citation type="submission" date="2019-12" db="EMBL/GenBank/DDBJ databases">
        <title>Complete genome of Terracaulis silvestris 0127_4.</title>
        <authorList>
            <person name="Vieira S."/>
            <person name="Riedel T."/>
            <person name="Sproer C."/>
            <person name="Pascual J."/>
            <person name="Boedeker C."/>
            <person name="Overmann J."/>
        </authorList>
    </citation>
    <scope>NUCLEOTIDE SEQUENCE [LARGE SCALE GENOMIC DNA]</scope>
    <source>
        <strain evidence="5">0127_4</strain>
    </source>
</reference>
<protein>
    <submittedName>
        <fullName evidence="4">Gluconolactonase</fullName>
        <ecNumber evidence="4">3.1.1.17</ecNumber>
    </submittedName>
</protein>
<feature type="binding site" evidence="2">
    <location>
        <position position="121"/>
    </location>
    <ligand>
        <name>substrate</name>
    </ligand>
</feature>
<dbReference type="RefSeq" id="WP_158766729.1">
    <property type="nucleotide sequence ID" value="NZ_CP047045.1"/>
</dbReference>
<dbReference type="EMBL" id="CP047045">
    <property type="protein sequence ID" value="QGZ95905.1"/>
    <property type="molecule type" value="Genomic_DNA"/>
</dbReference>
<dbReference type="Proteomes" id="UP000431269">
    <property type="component" value="Chromosome"/>
</dbReference>
<dbReference type="AlphaFoldDB" id="A0A6I6MKN2"/>
<dbReference type="PANTHER" id="PTHR47572">
    <property type="entry name" value="LIPOPROTEIN-RELATED"/>
    <property type="match status" value="1"/>
</dbReference>
<organism evidence="4 5">
    <name type="scientific">Terricaulis silvestris</name>
    <dbReference type="NCBI Taxonomy" id="2686094"/>
    <lineage>
        <taxon>Bacteria</taxon>
        <taxon>Pseudomonadati</taxon>
        <taxon>Pseudomonadota</taxon>
        <taxon>Alphaproteobacteria</taxon>
        <taxon>Caulobacterales</taxon>
        <taxon>Caulobacteraceae</taxon>
        <taxon>Terricaulis</taxon>
    </lineage>
</organism>
<keyword evidence="5" id="KW-1185">Reference proteome</keyword>
<feature type="binding site" evidence="2">
    <location>
        <position position="170"/>
    </location>
    <ligand>
        <name>a divalent metal cation</name>
        <dbReference type="ChEBI" id="CHEBI:60240"/>
    </ligand>
</feature>
<evidence type="ECO:0000313" key="5">
    <source>
        <dbReference type="Proteomes" id="UP000431269"/>
    </source>
</evidence>
<name>A0A6I6MKN2_9CAUL</name>
<dbReference type="KEGG" id="tsv:DSM104635_02760"/>
<dbReference type="InterPro" id="IPR005511">
    <property type="entry name" value="SMP-30"/>
</dbReference>